<accession>A0A3L8SAK2</accession>
<organism evidence="3 4">
    <name type="scientific">Chloebia gouldiae</name>
    <name type="common">Gouldian finch</name>
    <name type="synonym">Erythrura gouldiae</name>
    <dbReference type="NCBI Taxonomy" id="44316"/>
    <lineage>
        <taxon>Eukaryota</taxon>
        <taxon>Metazoa</taxon>
        <taxon>Chordata</taxon>
        <taxon>Craniata</taxon>
        <taxon>Vertebrata</taxon>
        <taxon>Euteleostomi</taxon>
        <taxon>Archelosauria</taxon>
        <taxon>Archosauria</taxon>
        <taxon>Dinosauria</taxon>
        <taxon>Saurischia</taxon>
        <taxon>Theropoda</taxon>
        <taxon>Coelurosauria</taxon>
        <taxon>Aves</taxon>
        <taxon>Neognathae</taxon>
        <taxon>Neoaves</taxon>
        <taxon>Telluraves</taxon>
        <taxon>Australaves</taxon>
        <taxon>Passeriformes</taxon>
        <taxon>Passeroidea</taxon>
        <taxon>Passeridae</taxon>
        <taxon>Chloebia</taxon>
    </lineage>
</organism>
<evidence type="ECO:0000256" key="2">
    <source>
        <dbReference type="SAM" id="SignalP"/>
    </source>
</evidence>
<feature type="non-terminal residue" evidence="3">
    <location>
        <position position="237"/>
    </location>
</feature>
<keyword evidence="2" id="KW-0732">Signal</keyword>
<feature type="signal peptide" evidence="2">
    <location>
        <begin position="1"/>
        <end position="22"/>
    </location>
</feature>
<comment type="caution">
    <text evidence="3">The sequence shown here is derived from an EMBL/GenBank/DDBJ whole genome shotgun (WGS) entry which is preliminary data.</text>
</comment>
<dbReference type="AlphaFoldDB" id="A0A3L8SAK2"/>
<sequence>MMAKDLAAASFLCLSRVSQCLAVPSASSARSLALLRGVEALCAHTSFRSTPRSPELTASRILLRGRRMRVLPVQSDTFPDPSLSWPLHPALPGGRWKSTDIIGTEPDSSWLFSTSRAAQRGTHFIPIKPLQSSQLYIMIFFFLTRSKACLPRAKRLAALCCVKSPRPYRKCPGRNVTSTTRHGVQLLPKDPRGGSIKVPLSLRENVRGLGGESGSCGVRMELRRNRQLRKRQTSSRH</sequence>
<gene>
    <name evidence="3" type="ORF">DV515_00010369</name>
</gene>
<dbReference type="EMBL" id="QUSF01000037">
    <property type="protein sequence ID" value="RLV98780.1"/>
    <property type="molecule type" value="Genomic_DNA"/>
</dbReference>
<keyword evidence="4" id="KW-1185">Reference proteome</keyword>
<evidence type="ECO:0000313" key="4">
    <source>
        <dbReference type="Proteomes" id="UP000276834"/>
    </source>
</evidence>
<reference evidence="3 4" key="1">
    <citation type="journal article" date="2018" name="Proc. R. Soc. B">
        <title>A non-coding region near Follistatin controls head colour polymorphism in the Gouldian finch.</title>
        <authorList>
            <person name="Toomey M.B."/>
            <person name="Marques C.I."/>
            <person name="Andrade P."/>
            <person name="Araujo P.M."/>
            <person name="Sabatino S."/>
            <person name="Gazda M.A."/>
            <person name="Afonso S."/>
            <person name="Lopes R.J."/>
            <person name="Corbo J.C."/>
            <person name="Carneiro M."/>
        </authorList>
    </citation>
    <scope>NUCLEOTIDE SEQUENCE [LARGE SCALE GENOMIC DNA]</scope>
    <source>
        <strain evidence="3">Red01</strain>
        <tissue evidence="3">Muscle</tissue>
    </source>
</reference>
<evidence type="ECO:0000313" key="3">
    <source>
        <dbReference type="EMBL" id="RLV98780.1"/>
    </source>
</evidence>
<feature type="chain" id="PRO_5018114527" description="Secreted protein" evidence="2">
    <location>
        <begin position="23"/>
        <end position="237"/>
    </location>
</feature>
<name>A0A3L8SAK2_CHLGU</name>
<protein>
    <recommendedName>
        <fullName evidence="5">Secreted protein</fullName>
    </recommendedName>
</protein>
<dbReference type="Proteomes" id="UP000276834">
    <property type="component" value="Unassembled WGS sequence"/>
</dbReference>
<evidence type="ECO:0008006" key="5">
    <source>
        <dbReference type="Google" id="ProtNLM"/>
    </source>
</evidence>
<feature type="region of interest" description="Disordered" evidence="1">
    <location>
        <begin position="172"/>
        <end position="197"/>
    </location>
</feature>
<proteinExistence type="predicted"/>
<evidence type="ECO:0000256" key="1">
    <source>
        <dbReference type="SAM" id="MobiDB-lite"/>
    </source>
</evidence>